<comment type="caution">
    <text evidence="2">The sequence shown here is derived from an EMBL/GenBank/DDBJ whole genome shotgun (WGS) entry which is preliminary data.</text>
</comment>
<sequence length="1013" mass="112067">MCIRSLLALLLLFITGELSLTAQSVDPDLIEKINFRNVGPTRGGRVTSVAGVAQQAGIFYMGATGGGVWKTDDYGNSWENVSDGYFSTPSIGAIRVAPSDPKVIYVGTGSDGLRSNVIAGKGIYRSDNSGKSWSLIGLEHTGHIGAVEVHPENPELVYVAAIGNGFAPNAERGIYRSKDGGSNWEQVLFLSDTIGFADLEIAPDDPNTLYAAAWRGERKPWTIISGGRKGGIYKSTDGGDSWEQVMKADIMPSGLIGKIDLAVSPDDPDRVYALVEAPQDEGGLYRSDDRGESWELVSTYSPLLDRPFYYCNVDANPMNADVVYVNSTQFWQSSNGGKSWNRRRTPHGDNHDMWIHPQDSMVWVQANDGGANVSIDGGRSWSTQNNQPTAELYQVEVDDRTPYWLYAGQQDNSTIAVPSLQPSNSPAGALGFWEAVGGCETGPAVPKPGDPNIVYSNCKGRFSVYDRRTGQSRQYYVGASNMYGHNPRDLTYRFQRVSPIHVSPHNPDVVYHTSQFVHRTTDDGLTWETISPDLTAFEPDKQVISGSPITRDVTGEEFYSTIYAIRESSVKAGVIWVGSNDGPVHVTQDNGKSWEDVTPEGLPGGGRVDCVEPSPHDAAKAYATILRYQLDDWKPYLYRTTDYGKSWELISTERAGFPNDEPVRVVREDPGREGTLYAGTEYGLWVSFDDGAHWQSFQQNVPVTPITDIKVFRDNLILSTMGRGFWIMDDLPTLRQLPDLDKSARVQILPVGEVPMVRSFPERGVPEYPVTGTTFYYYLNEKVDAPIALDILDDSGKVIRSFTNRSKSSKDKMPSEPDMATGFVQRGYSSALSDKAGLHAFEWDFRHAGSWSENGSSRRGSPSVAPGKYSLRLQVGNQQIEEPFELQIDPRLTTAGITVADLQAQEELALRVRNLMSRARQLDAAIGAGLKKPEKKAALTKISQEMNTADGRYQQPQLLDQISYLSSMLSYADQRPGQDAYNRYDELRKWFEDLLEEWADVSGESAARFKLDD</sequence>
<dbReference type="Proteomes" id="UP000223913">
    <property type="component" value="Unassembled WGS sequence"/>
</dbReference>
<dbReference type="PANTHER" id="PTHR43739">
    <property type="entry name" value="XYLOGLUCANASE (EUROFUNG)"/>
    <property type="match status" value="1"/>
</dbReference>
<dbReference type="AlphaFoldDB" id="A0A2D0N820"/>
<reference evidence="2 3" key="1">
    <citation type="submission" date="2017-10" db="EMBL/GenBank/DDBJ databases">
        <title>The draft genome sequence of Lewinella nigricans NBRC 102662.</title>
        <authorList>
            <person name="Wang K."/>
        </authorList>
    </citation>
    <scope>NUCLEOTIDE SEQUENCE [LARGE SCALE GENOMIC DNA]</scope>
    <source>
        <strain evidence="2 3">NBRC 102662</strain>
    </source>
</reference>
<proteinExistence type="predicted"/>
<gene>
    <name evidence="2" type="ORF">CRP01_23760</name>
</gene>
<evidence type="ECO:0000313" key="2">
    <source>
        <dbReference type="EMBL" id="PHN03893.1"/>
    </source>
</evidence>
<feature type="chain" id="PRO_5013107456" evidence="1">
    <location>
        <begin position="23"/>
        <end position="1013"/>
    </location>
</feature>
<dbReference type="InterPro" id="IPR036278">
    <property type="entry name" value="Sialidase_sf"/>
</dbReference>
<dbReference type="EMBL" id="PDUD01000028">
    <property type="protein sequence ID" value="PHN03893.1"/>
    <property type="molecule type" value="Genomic_DNA"/>
</dbReference>
<evidence type="ECO:0000313" key="3">
    <source>
        <dbReference type="Proteomes" id="UP000223913"/>
    </source>
</evidence>
<keyword evidence="1" id="KW-0732">Signal</keyword>
<name>A0A2D0N820_FLAN2</name>
<organism evidence="2 3">
    <name type="scientific">Flavilitoribacter nigricans (strain ATCC 23147 / DSM 23189 / NBRC 102662 / NCIMB 1420 / SS-2)</name>
    <name type="common">Lewinella nigricans</name>
    <dbReference type="NCBI Taxonomy" id="1122177"/>
    <lineage>
        <taxon>Bacteria</taxon>
        <taxon>Pseudomonadati</taxon>
        <taxon>Bacteroidota</taxon>
        <taxon>Saprospiria</taxon>
        <taxon>Saprospirales</taxon>
        <taxon>Lewinellaceae</taxon>
        <taxon>Flavilitoribacter</taxon>
    </lineage>
</organism>
<dbReference type="PANTHER" id="PTHR43739:SF5">
    <property type="entry name" value="EXO-ALPHA-SIALIDASE"/>
    <property type="match status" value="1"/>
</dbReference>
<dbReference type="InterPro" id="IPR015943">
    <property type="entry name" value="WD40/YVTN_repeat-like_dom_sf"/>
</dbReference>
<dbReference type="SUPFAM" id="SSF50939">
    <property type="entry name" value="Sialidases"/>
    <property type="match status" value="1"/>
</dbReference>
<accession>A0A2D0N820</accession>
<dbReference type="RefSeq" id="WP_099152606.1">
    <property type="nucleotide sequence ID" value="NZ_PDUD01000028.1"/>
</dbReference>
<dbReference type="Gene3D" id="2.60.40.4070">
    <property type="match status" value="1"/>
</dbReference>
<dbReference type="SUPFAM" id="SSF110296">
    <property type="entry name" value="Oligoxyloglucan reducing end-specific cellobiohydrolase"/>
    <property type="match status" value="1"/>
</dbReference>
<dbReference type="OrthoDB" id="9757809at2"/>
<dbReference type="GO" id="GO:0010411">
    <property type="term" value="P:xyloglucan metabolic process"/>
    <property type="evidence" value="ECO:0007669"/>
    <property type="project" value="TreeGrafter"/>
</dbReference>
<dbReference type="CDD" id="cd15482">
    <property type="entry name" value="Sialidase_non-viral"/>
    <property type="match status" value="1"/>
</dbReference>
<dbReference type="Gene3D" id="2.130.10.10">
    <property type="entry name" value="YVTN repeat-like/Quinoprotein amine dehydrogenase"/>
    <property type="match status" value="4"/>
</dbReference>
<protein>
    <submittedName>
        <fullName evidence="2">Uncharacterized protein</fullName>
    </submittedName>
</protein>
<dbReference type="InterPro" id="IPR052025">
    <property type="entry name" value="Xyloglucanase_GH74"/>
</dbReference>
<evidence type="ECO:0000256" key="1">
    <source>
        <dbReference type="SAM" id="SignalP"/>
    </source>
</evidence>
<keyword evidence="3" id="KW-1185">Reference proteome</keyword>
<feature type="signal peptide" evidence="1">
    <location>
        <begin position="1"/>
        <end position="22"/>
    </location>
</feature>